<protein>
    <submittedName>
        <fullName evidence="1">Uncharacterized protein</fullName>
    </submittedName>
</protein>
<dbReference type="OrthoDB" id="3341476at2759"/>
<evidence type="ECO:0000313" key="1">
    <source>
        <dbReference type="EMBL" id="KAJ4481299.1"/>
    </source>
</evidence>
<comment type="caution">
    <text evidence="1">The sequence shown here is derived from an EMBL/GenBank/DDBJ whole genome shotgun (WGS) entry which is preliminary data.</text>
</comment>
<reference evidence="1" key="1">
    <citation type="submission" date="2022-08" db="EMBL/GenBank/DDBJ databases">
        <title>A Global Phylogenomic Analysis of the Shiitake Genus Lentinula.</title>
        <authorList>
            <consortium name="DOE Joint Genome Institute"/>
            <person name="Sierra-Patev S."/>
            <person name="Min B."/>
            <person name="Naranjo-Ortiz M."/>
            <person name="Looney B."/>
            <person name="Konkel Z."/>
            <person name="Slot J.C."/>
            <person name="Sakamoto Y."/>
            <person name="Steenwyk J.L."/>
            <person name="Rokas A."/>
            <person name="Carro J."/>
            <person name="Camarero S."/>
            <person name="Ferreira P."/>
            <person name="Molpeceres G."/>
            <person name="Ruiz-Duenas F.J."/>
            <person name="Serrano A."/>
            <person name="Henrissat B."/>
            <person name="Drula E."/>
            <person name="Hughes K.W."/>
            <person name="Mata J.L."/>
            <person name="Ishikawa N.K."/>
            <person name="Vargas-Isla R."/>
            <person name="Ushijima S."/>
            <person name="Smith C.A."/>
            <person name="Ahrendt S."/>
            <person name="Andreopoulos W."/>
            <person name="He G."/>
            <person name="Labutti K."/>
            <person name="Lipzen A."/>
            <person name="Ng V."/>
            <person name="Riley R."/>
            <person name="Sandor L."/>
            <person name="Barry K."/>
            <person name="Martinez A.T."/>
            <person name="Xiao Y."/>
            <person name="Gibbons J.G."/>
            <person name="Terashima K."/>
            <person name="Grigoriev I.V."/>
            <person name="Hibbett D.S."/>
        </authorList>
    </citation>
    <scope>NUCLEOTIDE SEQUENCE</scope>
    <source>
        <strain evidence="1">JLM2183</strain>
    </source>
</reference>
<keyword evidence="2" id="KW-1185">Reference proteome</keyword>
<organism evidence="1 2">
    <name type="scientific">Lentinula aciculospora</name>
    <dbReference type="NCBI Taxonomy" id="153920"/>
    <lineage>
        <taxon>Eukaryota</taxon>
        <taxon>Fungi</taxon>
        <taxon>Dikarya</taxon>
        <taxon>Basidiomycota</taxon>
        <taxon>Agaricomycotina</taxon>
        <taxon>Agaricomycetes</taxon>
        <taxon>Agaricomycetidae</taxon>
        <taxon>Agaricales</taxon>
        <taxon>Marasmiineae</taxon>
        <taxon>Omphalotaceae</taxon>
        <taxon>Lentinula</taxon>
    </lineage>
</organism>
<dbReference type="AlphaFoldDB" id="A0A9W9AFX6"/>
<accession>A0A9W9AFX6</accession>
<dbReference type="Proteomes" id="UP001150266">
    <property type="component" value="Unassembled WGS sequence"/>
</dbReference>
<dbReference type="EMBL" id="JAOTPV010000006">
    <property type="protein sequence ID" value="KAJ4481299.1"/>
    <property type="molecule type" value="Genomic_DNA"/>
</dbReference>
<proteinExistence type="predicted"/>
<sequence length="272" mass="30045">MSSILGTSISSPEVSTPPQEFIVKLDVLSSKTCSRLSPHPLMDKFPYEPIYSYPMVSKMGSHIESTEKLDINITLLGVVAFNQVCKDTGIEPILFDYVPSNITAKGSSTEEFESQENGSTLLAQYAEFTDVFNKSSSKELPAHQSYDIKIDLEEGAEPPLGRLYRGVSHIWYNERSEGTHTGVLDVSFSGMLAMSRRLTQDLLKAPPVIMSPEKNVPLKEIINDSVHHVVCADIDGDGIDKVLVACMGSTPLSWERIGVCFYKRSESSFTLL</sequence>
<evidence type="ECO:0000313" key="2">
    <source>
        <dbReference type="Proteomes" id="UP001150266"/>
    </source>
</evidence>
<name>A0A9W9AFX6_9AGAR</name>
<gene>
    <name evidence="1" type="ORF">J3R30DRAFT_3733013</name>
</gene>